<evidence type="ECO:0000313" key="2">
    <source>
        <dbReference type="Proteomes" id="UP000054248"/>
    </source>
</evidence>
<dbReference type="HOGENOM" id="CLU_2887507_0_0_1"/>
<name>A0A0C3PPA2_9AGAM</name>
<dbReference type="AlphaFoldDB" id="A0A0C3PPA2"/>
<protein>
    <submittedName>
        <fullName evidence="1">Uncharacterized protein</fullName>
    </submittedName>
</protein>
<keyword evidence="2" id="KW-1185">Reference proteome</keyword>
<dbReference type="Proteomes" id="UP000054248">
    <property type="component" value="Unassembled WGS sequence"/>
</dbReference>
<sequence length="63" mass="6783">MVISPAWGENTVASLSPLSPLSPPAFFHWSHSGLGTRLALFLESSGTILDQTTTTTTVRSYFV</sequence>
<gene>
    <name evidence="1" type="ORF">M407DRAFT_247016</name>
</gene>
<organism evidence="1 2">
    <name type="scientific">Tulasnella calospora MUT 4182</name>
    <dbReference type="NCBI Taxonomy" id="1051891"/>
    <lineage>
        <taxon>Eukaryota</taxon>
        <taxon>Fungi</taxon>
        <taxon>Dikarya</taxon>
        <taxon>Basidiomycota</taxon>
        <taxon>Agaricomycotina</taxon>
        <taxon>Agaricomycetes</taxon>
        <taxon>Cantharellales</taxon>
        <taxon>Tulasnellaceae</taxon>
        <taxon>Tulasnella</taxon>
    </lineage>
</organism>
<accession>A0A0C3PPA2</accession>
<dbReference type="EMBL" id="KN823602">
    <property type="protein sequence ID" value="KIO16305.1"/>
    <property type="molecule type" value="Genomic_DNA"/>
</dbReference>
<reference evidence="1 2" key="1">
    <citation type="submission" date="2014-04" db="EMBL/GenBank/DDBJ databases">
        <authorList>
            <consortium name="DOE Joint Genome Institute"/>
            <person name="Kuo A."/>
            <person name="Girlanda M."/>
            <person name="Perotto S."/>
            <person name="Kohler A."/>
            <person name="Nagy L.G."/>
            <person name="Floudas D."/>
            <person name="Copeland A."/>
            <person name="Barry K.W."/>
            <person name="Cichocki N."/>
            <person name="Veneault-Fourrey C."/>
            <person name="LaButti K."/>
            <person name="Lindquist E.A."/>
            <person name="Lipzen A."/>
            <person name="Lundell T."/>
            <person name="Morin E."/>
            <person name="Murat C."/>
            <person name="Sun H."/>
            <person name="Tunlid A."/>
            <person name="Henrissat B."/>
            <person name="Grigoriev I.V."/>
            <person name="Hibbett D.S."/>
            <person name="Martin F."/>
            <person name="Nordberg H.P."/>
            <person name="Cantor M.N."/>
            <person name="Hua S.X."/>
        </authorList>
    </citation>
    <scope>NUCLEOTIDE SEQUENCE [LARGE SCALE GENOMIC DNA]</scope>
    <source>
        <strain evidence="1 2">MUT 4182</strain>
    </source>
</reference>
<evidence type="ECO:0000313" key="1">
    <source>
        <dbReference type="EMBL" id="KIO16305.1"/>
    </source>
</evidence>
<proteinExistence type="predicted"/>
<reference evidence="2" key="2">
    <citation type="submission" date="2015-01" db="EMBL/GenBank/DDBJ databases">
        <title>Evolutionary Origins and Diversification of the Mycorrhizal Mutualists.</title>
        <authorList>
            <consortium name="DOE Joint Genome Institute"/>
            <consortium name="Mycorrhizal Genomics Consortium"/>
            <person name="Kohler A."/>
            <person name="Kuo A."/>
            <person name="Nagy L.G."/>
            <person name="Floudas D."/>
            <person name="Copeland A."/>
            <person name="Barry K.W."/>
            <person name="Cichocki N."/>
            <person name="Veneault-Fourrey C."/>
            <person name="LaButti K."/>
            <person name="Lindquist E.A."/>
            <person name="Lipzen A."/>
            <person name="Lundell T."/>
            <person name="Morin E."/>
            <person name="Murat C."/>
            <person name="Riley R."/>
            <person name="Ohm R."/>
            <person name="Sun H."/>
            <person name="Tunlid A."/>
            <person name="Henrissat B."/>
            <person name="Grigoriev I.V."/>
            <person name="Hibbett D.S."/>
            <person name="Martin F."/>
        </authorList>
    </citation>
    <scope>NUCLEOTIDE SEQUENCE [LARGE SCALE GENOMIC DNA]</scope>
    <source>
        <strain evidence="2">MUT 4182</strain>
    </source>
</reference>